<dbReference type="AlphaFoldDB" id="A0A418IC00"/>
<sequence>MIHYYKLFWINALKIKGRSRRKEYWYPILMTVIISVIASILNDFLPVPHIIAEIIYWVFNVATIIATFTVMVRRLHDIGMSMLLPLIIHLTPLVFLIIGIIVTLINPQIYFSIGSSLVLVAGSLLYLVISIIVIVICCIEGHKNENKYGINPKTS</sequence>
<comment type="caution">
    <text evidence="2">The sequence shown here is derived from an EMBL/GenBank/DDBJ whole genome shotgun (WGS) entry which is preliminary data.</text>
</comment>
<keyword evidence="1" id="KW-0812">Transmembrane</keyword>
<feature type="transmembrane region" description="Helical" evidence="1">
    <location>
        <begin position="54"/>
        <end position="72"/>
    </location>
</feature>
<proteinExistence type="predicted"/>
<reference evidence="2 3" key="1">
    <citation type="journal article" date="2016" name="Front. Microbiol.">
        <title>Comprehensive Phylogenetic Analysis of Bovine Non-aureus Staphylococci Species Based on Whole-Genome Sequencing.</title>
        <authorList>
            <person name="Naushad S."/>
            <person name="Barkema H.W."/>
            <person name="Luby C."/>
            <person name="Condas L.A."/>
            <person name="Nobrega D.B."/>
            <person name="Carson D.A."/>
            <person name="De Buck J."/>
        </authorList>
    </citation>
    <scope>NUCLEOTIDE SEQUENCE [LARGE SCALE GENOMIC DNA]</scope>
    <source>
        <strain evidence="2 3">SNUC 4554</strain>
    </source>
</reference>
<keyword evidence="3" id="KW-1185">Reference proteome</keyword>
<dbReference type="GO" id="GO:0005886">
    <property type="term" value="C:plasma membrane"/>
    <property type="evidence" value="ECO:0007669"/>
    <property type="project" value="TreeGrafter"/>
</dbReference>
<feature type="transmembrane region" description="Helical" evidence="1">
    <location>
        <begin position="84"/>
        <end position="105"/>
    </location>
</feature>
<protein>
    <submittedName>
        <fullName evidence="2">DUF805 domain-containing protein</fullName>
    </submittedName>
</protein>
<dbReference type="EMBL" id="QXUF01000151">
    <property type="protein sequence ID" value="RIM96804.1"/>
    <property type="molecule type" value="Genomic_DNA"/>
</dbReference>
<keyword evidence="1" id="KW-0472">Membrane</keyword>
<keyword evidence="1" id="KW-1133">Transmembrane helix</keyword>
<dbReference type="Pfam" id="PF05656">
    <property type="entry name" value="DUF805"/>
    <property type="match status" value="1"/>
</dbReference>
<accession>A0A418IC00</accession>
<dbReference type="PANTHER" id="PTHR34980:SF2">
    <property type="entry name" value="INNER MEMBRANE PROTEIN YHAH-RELATED"/>
    <property type="match status" value="1"/>
</dbReference>
<name>A0A418IC00_9STAP</name>
<feature type="transmembrane region" description="Helical" evidence="1">
    <location>
        <begin position="117"/>
        <end position="139"/>
    </location>
</feature>
<dbReference type="InterPro" id="IPR008523">
    <property type="entry name" value="DUF805"/>
</dbReference>
<evidence type="ECO:0000313" key="3">
    <source>
        <dbReference type="Proteomes" id="UP000286317"/>
    </source>
</evidence>
<evidence type="ECO:0000256" key="1">
    <source>
        <dbReference type="SAM" id="Phobius"/>
    </source>
</evidence>
<feature type="transmembrane region" description="Helical" evidence="1">
    <location>
        <begin position="24"/>
        <end position="42"/>
    </location>
</feature>
<dbReference type="OrthoDB" id="9812349at2"/>
<dbReference type="Proteomes" id="UP000286317">
    <property type="component" value="Unassembled WGS sequence"/>
</dbReference>
<gene>
    <name evidence="2" type="ORF">BU112_13545</name>
</gene>
<dbReference type="PANTHER" id="PTHR34980">
    <property type="entry name" value="INNER MEMBRANE PROTEIN-RELATED-RELATED"/>
    <property type="match status" value="1"/>
</dbReference>
<dbReference type="RefSeq" id="WP_069792610.1">
    <property type="nucleotide sequence ID" value="NZ_CP068712.1"/>
</dbReference>
<organism evidence="2 3">
    <name type="scientific">Staphylococcus shinii</name>
    <dbReference type="NCBI Taxonomy" id="2912228"/>
    <lineage>
        <taxon>Bacteria</taxon>
        <taxon>Bacillati</taxon>
        <taxon>Bacillota</taxon>
        <taxon>Bacilli</taxon>
        <taxon>Bacillales</taxon>
        <taxon>Staphylococcaceae</taxon>
        <taxon>Staphylococcus</taxon>
    </lineage>
</organism>
<evidence type="ECO:0000313" key="2">
    <source>
        <dbReference type="EMBL" id="RIM96804.1"/>
    </source>
</evidence>